<sequence length="305" mass="32353">MIYTITANPSIDYVIQLNQLTTGQVNRVKSDVKLPGGKGINVSRILAALDLPSTALGFIGGFTGDFIQQQLNNELVDCQFTQVPADTRINVKIKDAVEETEINGQGPAIPTAAVDVLKAQLNQLKPGDIVFMSGSLPPNLPASFYKDLVPLIHERQAEFVIDTTGQALLDTLADRPLVIKPNHHELAELFNTTFADHQAIIAAGRQLLTKGAQHVLVSMAGAGALLITPEHAYLGGTPKGTVINSVGAGDSMIAGFVGTFSQHHDALAAFKTSLACGSATAFSEDLATTAKINDLLPHIEITQID</sequence>
<keyword evidence="6 8" id="KW-0067">ATP-binding</keyword>
<evidence type="ECO:0000313" key="12">
    <source>
        <dbReference type="Proteomes" id="UP000051264"/>
    </source>
</evidence>
<comment type="pathway">
    <text evidence="8">Carbohydrate metabolism; D-tagatose 6-phosphate degradation; D-glyceraldehyde 3-phosphate and glycerone phosphate from D-tagatose 6-phosphate: step 1/2.</text>
</comment>
<dbReference type="GO" id="GO:2001059">
    <property type="term" value="P:D-tagatose 6-phosphate catabolic process"/>
    <property type="evidence" value="ECO:0007669"/>
    <property type="project" value="UniProtKB-UniPathway"/>
</dbReference>
<dbReference type="SUPFAM" id="SSF53613">
    <property type="entry name" value="Ribokinase-like"/>
    <property type="match status" value="1"/>
</dbReference>
<dbReference type="GO" id="GO:0016052">
    <property type="term" value="P:carbohydrate catabolic process"/>
    <property type="evidence" value="ECO:0007669"/>
    <property type="project" value="UniProtKB-ARBA"/>
</dbReference>
<dbReference type="EMBL" id="AZEX01000070">
    <property type="protein sequence ID" value="KRL58439.1"/>
    <property type="molecule type" value="Genomic_DNA"/>
</dbReference>
<dbReference type="Gene3D" id="3.40.1190.20">
    <property type="match status" value="1"/>
</dbReference>
<dbReference type="RefSeq" id="WP_025082366.1">
    <property type="nucleotide sequence ID" value="NZ_AZEX01000070.1"/>
</dbReference>
<comment type="similarity">
    <text evidence="1">Belongs to the carbohydrate kinase pfkB family.</text>
</comment>
<evidence type="ECO:0000256" key="2">
    <source>
        <dbReference type="ARBA" id="ARBA00022679"/>
    </source>
</evidence>
<dbReference type="PANTHER" id="PTHR46566">
    <property type="entry name" value="1-PHOSPHOFRUCTOKINASE-RELATED"/>
    <property type="match status" value="1"/>
</dbReference>
<evidence type="ECO:0000313" key="11">
    <source>
        <dbReference type="EMBL" id="KRL58439.1"/>
    </source>
</evidence>
<dbReference type="GO" id="GO:0005988">
    <property type="term" value="P:lactose metabolic process"/>
    <property type="evidence" value="ECO:0007669"/>
    <property type="project" value="UniProtKB-KW"/>
</dbReference>
<evidence type="ECO:0000256" key="8">
    <source>
        <dbReference type="PIRNR" id="PIRNR000535"/>
    </source>
</evidence>
<gene>
    <name evidence="11" type="ORF">FC69_GL000309</name>
</gene>
<dbReference type="InterPro" id="IPR029056">
    <property type="entry name" value="Ribokinase-like"/>
</dbReference>
<keyword evidence="5 9" id="KW-0418">Kinase</keyword>
<evidence type="ECO:0000256" key="9">
    <source>
        <dbReference type="RuleBase" id="RU369061"/>
    </source>
</evidence>
<comment type="similarity">
    <text evidence="8">Belongs to the carbohydrate kinase PfkB family. LacC subfamily.</text>
</comment>
<dbReference type="InterPro" id="IPR011611">
    <property type="entry name" value="PfkB_dom"/>
</dbReference>
<dbReference type="CDD" id="cd01164">
    <property type="entry name" value="FruK_PfkB_like"/>
    <property type="match status" value="1"/>
</dbReference>
<evidence type="ECO:0000256" key="3">
    <source>
        <dbReference type="ARBA" id="ARBA00022736"/>
    </source>
</evidence>
<evidence type="ECO:0000256" key="7">
    <source>
        <dbReference type="ARBA" id="ARBA00047745"/>
    </source>
</evidence>
<name>A0A0R1RN88_9LACO</name>
<comment type="catalytic activity">
    <reaction evidence="7 9">
        <text>beta-D-fructose 1-phosphate + ATP = beta-D-fructose 1,6-bisphosphate + ADP + H(+)</text>
        <dbReference type="Rhea" id="RHEA:14213"/>
        <dbReference type="ChEBI" id="CHEBI:15378"/>
        <dbReference type="ChEBI" id="CHEBI:30616"/>
        <dbReference type="ChEBI" id="CHEBI:32966"/>
        <dbReference type="ChEBI" id="CHEBI:138881"/>
        <dbReference type="ChEBI" id="CHEBI:456216"/>
        <dbReference type="EC" id="2.7.1.56"/>
    </reaction>
</comment>
<dbReference type="NCBIfam" id="TIGR03168">
    <property type="entry name" value="1-PFK"/>
    <property type="match status" value="1"/>
</dbReference>
<dbReference type="GO" id="GO:0044281">
    <property type="term" value="P:small molecule metabolic process"/>
    <property type="evidence" value="ECO:0007669"/>
    <property type="project" value="UniProtKB-ARBA"/>
</dbReference>
<dbReference type="PATRIC" id="fig|1423747.3.peg.317"/>
<keyword evidence="2 8" id="KW-0808">Transferase</keyword>
<comment type="catalytic activity">
    <reaction evidence="8">
        <text>D-tagatofuranose 6-phosphate + ATP = D-tagatofuranose 1,6-bisphosphate + ADP + H(+)</text>
        <dbReference type="Rhea" id="RHEA:12420"/>
        <dbReference type="ChEBI" id="CHEBI:15378"/>
        <dbReference type="ChEBI" id="CHEBI:30616"/>
        <dbReference type="ChEBI" id="CHEBI:58694"/>
        <dbReference type="ChEBI" id="CHEBI:58695"/>
        <dbReference type="ChEBI" id="CHEBI:456216"/>
        <dbReference type="EC" id="2.7.1.144"/>
    </reaction>
</comment>
<dbReference type="UniPathway" id="UPA00704">
    <property type="reaction ID" value="UER00715"/>
</dbReference>
<dbReference type="AlphaFoldDB" id="A0A0R1RN88"/>
<dbReference type="InterPro" id="IPR002173">
    <property type="entry name" value="Carboh/pur_kinase_PfkB_CS"/>
</dbReference>
<reference evidence="11 12" key="1">
    <citation type="journal article" date="2015" name="Genome Announc.">
        <title>Expanding the biotechnology potential of lactobacilli through comparative genomics of 213 strains and associated genera.</title>
        <authorList>
            <person name="Sun Z."/>
            <person name="Harris H.M."/>
            <person name="McCann A."/>
            <person name="Guo C."/>
            <person name="Argimon S."/>
            <person name="Zhang W."/>
            <person name="Yang X."/>
            <person name="Jeffery I.B."/>
            <person name="Cooney J.C."/>
            <person name="Kagawa T.F."/>
            <person name="Liu W."/>
            <person name="Song Y."/>
            <person name="Salvetti E."/>
            <person name="Wrobel A."/>
            <person name="Rasinkangas P."/>
            <person name="Parkhill J."/>
            <person name="Rea M.C."/>
            <person name="O'Sullivan O."/>
            <person name="Ritari J."/>
            <person name="Douillard F.P."/>
            <person name="Paul Ross R."/>
            <person name="Yang R."/>
            <person name="Briner A.E."/>
            <person name="Felis G.E."/>
            <person name="de Vos W.M."/>
            <person name="Barrangou R."/>
            <person name="Klaenhammer T.R."/>
            <person name="Caufield P.W."/>
            <person name="Cui Y."/>
            <person name="Zhang H."/>
            <person name="O'Toole P.W."/>
        </authorList>
    </citation>
    <scope>NUCLEOTIDE SEQUENCE [LARGE SCALE GENOMIC DNA]</scope>
    <source>
        <strain evidence="11 12">DSM 14340</strain>
    </source>
</reference>
<dbReference type="GO" id="GO:0005829">
    <property type="term" value="C:cytosol"/>
    <property type="evidence" value="ECO:0007669"/>
    <property type="project" value="TreeGrafter"/>
</dbReference>
<evidence type="ECO:0000256" key="4">
    <source>
        <dbReference type="ARBA" id="ARBA00022741"/>
    </source>
</evidence>
<keyword evidence="4 8" id="KW-0547">Nucleotide-binding</keyword>
<comment type="function">
    <text evidence="9">Catalyzes the ATP-dependent phosphorylation of fructose-l-phosphate to fructose-l,6-bisphosphate.</text>
</comment>
<comment type="caution">
    <text evidence="11">The sequence shown here is derived from an EMBL/GenBank/DDBJ whole genome shotgun (WGS) entry which is preliminary data.</text>
</comment>
<proteinExistence type="inferred from homology"/>
<accession>A0A0R1RN88</accession>
<evidence type="ECO:0000259" key="10">
    <source>
        <dbReference type="Pfam" id="PF00294"/>
    </source>
</evidence>
<dbReference type="Proteomes" id="UP000051264">
    <property type="component" value="Unassembled WGS sequence"/>
</dbReference>
<dbReference type="InterPro" id="IPR017583">
    <property type="entry name" value="Tagatose/fructose_Pkinase"/>
</dbReference>
<keyword evidence="3 8" id="KW-0423">Lactose metabolism</keyword>
<dbReference type="STRING" id="1423747.FC69_GL000309"/>
<dbReference type="FunFam" id="3.40.1190.20:FF:000001">
    <property type="entry name" value="Phosphofructokinase"/>
    <property type="match status" value="1"/>
</dbReference>
<dbReference type="PROSITE" id="PS00584">
    <property type="entry name" value="PFKB_KINASES_2"/>
    <property type="match status" value="1"/>
</dbReference>
<dbReference type="PANTHER" id="PTHR46566:SF1">
    <property type="entry name" value="1-PHOSPHOFRUCTOKINASE"/>
    <property type="match status" value="1"/>
</dbReference>
<evidence type="ECO:0000256" key="1">
    <source>
        <dbReference type="ARBA" id="ARBA00005380"/>
    </source>
</evidence>
<evidence type="ECO:0000256" key="6">
    <source>
        <dbReference type="ARBA" id="ARBA00022840"/>
    </source>
</evidence>
<organism evidence="11 12">
    <name type="scientific">Latilactobacillus fuchuensis DSM 14340 = JCM 11249</name>
    <dbReference type="NCBI Taxonomy" id="1423747"/>
    <lineage>
        <taxon>Bacteria</taxon>
        <taxon>Bacillati</taxon>
        <taxon>Bacillota</taxon>
        <taxon>Bacilli</taxon>
        <taxon>Lactobacillales</taxon>
        <taxon>Lactobacillaceae</taxon>
        <taxon>Latilactobacillus</taxon>
    </lineage>
</organism>
<dbReference type="InterPro" id="IPR022463">
    <property type="entry name" value="1-PFruKinase"/>
</dbReference>
<protein>
    <recommendedName>
        <fullName evidence="8">Tagatose-6-phosphate kinase</fullName>
        <ecNumber evidence="8">2.7.1.144</ecNumber>
    </recommendedName>
</protein>
<dbReference type="GO" id="GO:0008662">
    <property type="term" value="F:1-phosphofructokinase activity"/>
    <property type="evidence" value="ECO:0007669"/>
    <property type="project" value="UniProtKB-UniRule"/>
</dbReference>
<dbReference type="PIRSF" id="PIRSF000535">
    <property type="entry name" value="1PFK/6PFK/LacC"/>
    <property type="match status" value="1"/>
</dbReference>
<dbReference type="GO" id="GO:0009024">
    <property type="term" value="F:tagatose-6-phosphate kinase activity"/>
    <property type="evidence" value="ECO:0007669"/>
    <property type="project" value="UniProtKB-EC"/>
</dbReference>
<dbReference type="Pfam" id="PF00294">
    <property type="entry name" value="PfkB"/>
    <property type="match status" value="1"/>
</dbReference>
<dbReference type="OrthoDB" id="9801219at2"/>
<dbReference type="EC" id="2.7.1.144" evidence="8"/>
<feature type="domain" description="Carbohydrate kinase PfkB" evidence="10">
    <location>
        <begin position="7"/>
        <end position="287"/>
    </location>
</feature>
<dbReference type="GO" id="GO:0005524">
    <property type="term" value="F:ATP binding"/>
    <property type="evidence" value="ECO:0007669"/>
    <property type="project" value="UniProtKB-UniRule"/>
</dbReference>
<evidence type="ECO:0000256" key="5">
    <source>
        <dbReference type="ARBA" id="ARBA00022777"/>
    </source>
</evidence>
<dbReference type="NCBIfam" id="TIGR03828">
    <property type="entry name" value="pfkB"/>
    <property type="match status" value="1"/>
</dbReference>
<dbReference type="eggNOG" id="COG1105">
    <property type="taxonomic scope" value="Bacteria"/>
</dbReference>